<evidence type="ECO:0000313" key="3">
    <source>
        <dbReference type="Proteomes" id="UP000762110"/>
    </source>
</evidence>
<evidence type="ECO:0000259" key="1">
    <source>
        <dbReference type="Pfam" id="PF18899"/>
    </source>
</evidence>
<keyword evidence="3" id="KW-1185">Reference proteome</keyword>
<sequence length="139" mass="16238">MWTCVLCNQTFQNPNQIHYCGDKTIDDFLIGKSDKTIDLFNHFITKYKEVGDIKLHATKTMIALSANKRFAYIIKLGKDFIDIVFPFKEPFEDNYCFRKIAAVPGSNDYNHHLRIYLPEDVNDEVLTYMKKAYINGKDI</sequence>
<gene>
    <name evidence="2" type="ORF">HQN85_14015</name>
</gene>
<name>A0ABX2DIB8_9SPHI</name>
<comment type="caution">
    <text evidence="2">The sequence shown here is derived from an EMBL/GenBank/DDBJ whole genome shotgun (WGS) entry which is preliminary data.</text>
</comment>
<proteinExistence type="predicted"/>
<reference evidence="2 3" key="1">
    <citation type="submission" date="2020-05" db="EMBL/GenBank/DDBJ databases">
        <title>Description of Pedobacter foliorum sp. nov.</title>
        <authorList>
            <person name="Qi S."/>
            <person name="Carlier A."/>
            <person name="Cnockaert M."/>
            <person name="Vandamme P."/>
        </authorList>
    </citation>
    <scope>NUCLEOTIDE SEQUENCE [LARGE SCALE GENOMIC DNA]</scope>
    <source>
        <strain evidence="2 3">LMG 31300</strain>
    </source>
</reference>
<organism evidence="2 3">
    <name type="scientific">Pedobacter boryungensis</name>
    <dbReference type="NCBI Taxonomy" id="869962"/>
    <lineage>
        <taxon>Bacteria</taxon>
        <taxon>Pseudomonadati</taxon>
        <taxon>Bacteroidota</taxon>
        <taxon>Sphingobacteriia</taxon>
        <taxon>Sphingobacteriales</taxon>
        <taxon>Sphingobacteriaceae</taxon>
        <taxon>Pedobacter</taxon>
    </lineage>
</organism>
<dbReference type="Proteomes" id="UP000762110">
    <property type="component" value="Unassembled WGS sequence"/>
</dbReference>
<accession>A0ABX2DIB8</accession>
<evidence type="ECO:0000313" key="2">
    <source>
        <dbReference type="EMBL" id="NQX32854.1"/>
    </source>
</evidence>
<dbReference type="RefSeq" id="WP_246249818.1">
    <property type="nucleotide sequence ID" value="NZ_JABMKV010000003.1"/>
</dbReference>
<dbReference type="EMBL" id="JABMKV010000003">
    <property type="protein sequence ID" value="NQX32854.1"/>
    <property type="molecule type" value="Genomic_DNA"/>
</dbReference>
<feature type="domain" description="DUF5655" evidence="1">
    <location>
        <begin position="25"/>
        <end position="133"/>
    </location>
</feature>
<dbReference type="Pfam" id="PF18899">
    <property type="entry name" value="DUF5655"/>
    <property type="match status" value="1"/>
</dbReference>
<dbReference type="InterPro" id="IPR043714">
    <property type="entry name" value="DUF5655"/>
</dbReference>
<protein>
    <recommendedName>
        <fullName evidence="1">DUF5655 domain-containing protein</fullName>
    </recommendedName>
</protein>